<gene>
    <name evidence="5" type="ORF">CAOG_003434</name>
</gene>
<dbReference type="InterPro" id="IPR055414">
    <property type="entry name" value="LRR_R13L4/SHOC2-like"/>
</dbReference>
<evidence type="ECO:0000313" key="6">
    <source>
        <dbReference type="Proteomes" id="UP000008743"/>
    </source>
</evidence>
<feature type="domain" description="Disease resistance R13L4/SHOC-2-like LRR" evidence="4">
    <location>
        <begin position="223"/>
        <end position="305"/>
    </location>
</feature>
<dbReference type="InterPro" id="IPR050216">
    <property type="entry name" value="LRR_domain-containing"/>
</dbReference>
<reference evidence="6" key="1">
    <citation type="submission" date="2011-02" db="EMBL/GenBank/DDBJ databases">
        <title>The Genome Sequence of Capsaspora owczarzaki ATCC 30864.</title>
        <authorList>
            <person name="Russ C."/>
            <person name="Cuomo C."/>
            <person name="Burger G."/>
            <person name="Gray M.W."/>
            <person name="Holland P.W.H."/>
            <person name="King N."/>
            <person name="Lang F.B.F."/>
            <person name="Roger A.J."/>
            <person name="Ruiz-Trillo I."/>
            <person name="Young S.K."/>
            <person name="Zeng Q."/>
            <person name="Gargeya S."/>
            <person name="Alvarado L."/>
            <person name="Berlin A."/>
            <person name="Chapman S.B."/>
            <person name="Chen Z."/>
            <person name="Freedman E."/>
            <person name="Gellesch M."/>
            <person name="Goldberg J."/>
            <person name="Griggs A."/>
            <person name="Gujja S."/>
            <person name="Heilman E."/>
            <person name="Heiman D."/>
            <person name="Howarth C."/>
            <person name="Mehta T."/>
            <person name="Neiman D."/>
            <person name="Pearson M."/>
            <person name="Roberts A."/>
            <person name="Saif S."/>
            <person name="Shea T."/>
            <person name="Shenoy N."/>
            <person name="Sisk P."/>
            <person name="Stolte C."/>
            <person name="Sykes S."/>
            <person name="White J."/>
            <person name="Yandava C."/>
            <person name="Haas B."/>
            <person name="Nusbaum C."/>
            <person name="Birren B."/>
        </authorList>
    </citation>
    <scope>NUCLEOTIDE SEQUENCE</scope>
    <source>
        <strain evidence="6">ATCC 30864</strain>
    </source>
</reference>
<dbReference type="Pfam" id="PF00560">
    <property type="entry name" value="LRR_1"/>
    <property type="match status" value="1"/>
</dbReference>
<sequence>MSTALLSRASTSSSTSSLASSNSIRDVTVAVASSDRGADASRSNASSVVVVGELPQRSPLLHHETSNHPSASPRPPSTTASTASSASADATASSAAAARRLIQQAAQLVAVHSFGDAPSARLAWPFSSSLTPAGQSEEISHNEFTHEQAPACPSPPPMTSSAIAELADRLATPGATFDRVEMIQRRVSNKQLATIVGAMASNQDSRVTFLACAHNPELTVLPDAIGQLFHLSSLSLHDNHIGQLPDSLGELAGLEDLSLDRNLLRSLPASLGGMSMLSMLTLDGNSLTHLPDALGQLTSLTILSVCRNELVALPASISNLTQLTMLLLGDNRLATLPDSFRRIAPNLRHLDLSNNQFDVLPLFLGLLPANAKFFVAGNRMLNIPGRIALCGNAVVLDYLGDVARGSIPSGSVRVAIVGAQASGKTTFVQALLNTRSRLGYSDPLDPNRAPTDGVAVHTLALPHPDAFDRTLTLKLADYGGADIFKHANAILQQAGDTLSIVVWDLTQSPEASKLSYWLGSITAVDRWSPILIVGTHADDAEGALSQDKVEAAVAAAAEAVGGANIAGCVRVDGTQASTVAAMKALLRAAASHQRLAQFHPRHARTLGKKIEASFAETRNPIMSRMELQQVAQSVSPVFAEQSWAVLDRALEFLASQGQCLPLGDGEVLVDMLALSAMSELVLSRRSGFLDLTDAHGRLDHQIFYKILRDGCICAVTENCGKNNKGRCDCASNCKCKIRVPASQHGSILPVLRAMHLIAPADSRSDYVPALLPEGAPQETDWPAVLPFMPAALASQLFARLIAHNGSQGVVAAFRSCLVLRRNSETAEHLVRVDVDAAAATVTFAVRAAVVADAAADSPLAEQHSQMQALLNAVISEVWGVLSALYPNLVERSEFYAICPTCESSSVRTSCTSSSMLRALPANAVLRCVAGHSHSKDLWLWGAMPPN</sequence>
<dbReference type="InterPro" id="IPR003591">
    <property type="entry name" value="Leu-rich_rpt_typical-subtyp"/>
</dbReference>
<dbReference type="Gene3D" id="3.80.10.10">
    <property type="entry name" value="Ribonuclease Inhibitor"/>
    <property type="match status" value="1"/>
</dbReference>
<dbReference type="SUPFAM" id="SSF52540">
    <property type="entry name" value="P-loop containing nucleoside triphosphate hydrolases"/>
    <property type="match status" value="1"/>
</dbReference>
<dbReference type="SMART" id="SM00369">
    <property type="entry name" value="LRR_TYP"/>
    <property type="match status" value="6"/>
</dbReference>
<dbReference type="InterPro" id="IPR001611">
    <property type="entry name" value="Leu-rich_rpt"/>
</dbReference>
<evidence type="ECO:0000259" key="4">
    <source>
        <dbReference type="Pfam" id="PF23598"/>
    </source>
</evidence>
<dbReference type="PANTHER" id="PTHR48051">
    <property type="match status" value="1"/>
</dbReference>
<dbReference type="STRING" id="595528.A0A0D2WPA7"/>
<protein>
    <recommendedName>
        <fullName evidence="4">Disease resistance R13L4/SHOC-2-like LRR domain-containing protein</fullName>
    </recommendedName>
</protein>
<accession>A0A0D2WPA7</accession>
<evidence type="ECO:0000256" key="2">
    <source>
        <dbReference type="ARBA" id="ARBA00022737"/>
    </source>
</evidence>
<dbReference type="InterPro" id="IPR032675">
    <property type="entry name" value="LRR_dom_sf"/>
</dbReference>
<dbReference type="AlphaFoldDB" id="A0A0D2WPA7"/>
<feature type="region of interest" description="Disordered" evidence="3">
    <location>
        <begin position="58"/>
        <end position="88"/>
    </location>
</feature>
<dbReference type="InParanoid" id="A0A0D2WPA7"/>
<keyword evidence="6" id="KW-1185">Reference proteome</keyword>
<dbReference type="OrthoDB" id="1668230at2759"/>
<dbReference type="Proteomes" id="UP000008743">
    <property type="component" value="Unassembled WGS sequence"/>
</dbReference>
<dbReference type="SMART" id="SM00364">
    <property type="entry name" value="LRR_BAC"/>
    <property type="match status" value="4"/>
</dbReference>
<dbReference type="PROSITE" id="PS51450">
    <property type="entry name" value="LRR"/>
    <property type="match status" value="2"/>
</dbReference>
<dbReference type="SUPFAM" id="SSF52058">
    <property type="entry name" value="L domain-like"/>
    <property type="match status" value="1"/>
</dbReference>
<dbReference type="GO" id="GO:0005737">
    <property type="term" value="C:cytoplasm"/>
    <property type="evidence" value="ECO:0007669"/>
    <property type="project" value="TreeGrafter"/>
</dbReference>
<dbReference type="Pfam" id="PF08477">
    <property type="entry name" value="Roc"/>
    <property type="match status" value="1"/>
</dbReference>
<dbReference type="PhylomeDB" id="A0A0D2WPA7"/>
<evidence type="ECO:0000256" key="3">
    <source>
        <dbReference type="SAM" id="MobiDB-lite"/>
    </source>
</evidence>
<feature type="region of interest" description="Disordered" evidence="3">
    <location>
        <begin position="1"/>
        <end position="25"/>
    </location>
</feature>
<dbReference type="Gene3D" id="3.30.70.1390">
    <property type="entry name" value="ROC domain from the Parkinson's disease-associated leucine-rich repeat kinase 2"/>
    <property type="match status" value="1"/>
</dbReference>
<proteinExistence type="predicted"/>
<evidence type="ECO:0000313" key="5">
    <source>
        <dbReference type="EMBL" id="KJE92463.1"/>
    </source>
</evidence>
<dbReference type="InterPro" id="IPR027417">
    <property type="entry name" value="P-loop_NTPase"/>
</dbReference>
<keyword evidence="2" id="KW-0677">Repeat</keyword>
<organism evidence="5 6">
    <name type="scientific">Capsaspora owczarzaki (strain ATCC 30864)</name>
    <dbReference type="NCBI Taxonomy" id="595528"/>
    <lineage>
        <taxon>Eukaryota</taxon>
        <taxon>Filasterea</taxon>
        <taxon>Capsaspora</taxon>
    </lineage>
</organism>
<dbReference type="Pfam" id="PF23598">
    <property type="entry name" value="LRR_14"/>
    <property type="match status" value="1"/>
</dbReference>
<dbReference type="eggNOG" id="KOG0619">
    <property type="taxonomic scope" value="Eukaryota"/>
</dbReference>
<name>A0A0D2WPA7_CAPO3</name>
<feature type="compositionally biased region" description="Low complexity" evidence="3">
    <location>
        <begin position="77"/>
        <end position="88"/>
    </location>
</feature>
<dbReference type="Gene3D" id="3.40.50.300">
    <property type="entry name" value="P-loop containing nucleotide triphosphate hydrolases"/>
    <property type="match status" value="1"/>
</dbReference>
<dbReference type="EMBL" id="KE346363">
    <property type="protein sequence ID" value="KJE92463.1"/>
    <property type="molecule type" value="Genomic_DNA"/>
</dbReference>
<keyword evidence="1" id="KW-0433">Leucine-rich repeat</keyword>
<evidence type="ECO:0000256" key="1">
    <source>
        <dbReference type="ARBA" id="ARBA00022614"/>
    </source>
</evidence>
<dbReference type="PANTHER" id="PTHR48051:SF1">
    <property type="entry name" value="RAS SUPPRESSOR PROTEIN 1"/>
    <property type="match status" value="1"/>
</dbReference>